<feature type="transmembrane region" description="Helical" evidence="7">
    <location>
        <begin position="125"/>
        <end position="153"/>
    </location>
</feature>
<organism evidence="9 10">
    <name type="scientific">Acidithrix ferrooxidans</name>
    <dbReference type="NCBI Taxonomy" id="1280514"/>
    <lineage>
        <taxon>Bacteria</taxon>
        <taxon>Bacillati</taxon>
        <taxon>Actinomycetota</taxon>
        <taxon>Acidimicrobiia</taxon>
        <taxon>Acidimicrobiales</taxon>
        <taxon>Acidimicrobiaceae</taxon>
        <taxon>Acidithrix</taxon>
    </lineage>
</organism>
<comment type="caution">
    <text evidence="9">The sequence shown here is derived from an EMBL/GenBank/DDBJ whole genome shotgun (WGS) entry which is preliminary data.</text>
</comment>
<dbReference type="AlphaFoldDB" id="A0A0D8HEW4"/>
<dbReference type="RefSeq" id="WP_052606442.1">
    <property type="nucleotide sequence ID" value="NZ_JXYS01000084.1"/>
</dbReference>
<name>A0A0D8HEW4_9ACTN</name>
<proteinExistence type="inferred from homology"/>
<reference evidence="9 10" key="1">
    <citation type="submission" date="2015-01" db="EMBL/GenBank/DDBJ databases">
        <title>Draft genome of the acidophilic iron oxidizer Acidithrix ferrooxidans strain Py-F3.</title>
        <authorList>
            <person name="Poehlein A."/>
            <person name="Eisen S."/>
            <person name="Schloemann M."/>
            <person name="Johnson B.D."/>
            <person name="Daniel R."/>
            <person name="Muehling M."/>
        </authorList>
    </citation>
    <scope>NUCLEOTIDE SEQUENCE [LARGE SCALE GENOMIC DNA]</scope>
    <source>
        <strain evidence="9 10">Py-F3</strain>
    </source>
</reference>
<dbReference type="PROSITE" id="PS50928">
    <property type="entry name" value="ABC_TM1"/>
    <property type="match status" value="1"/>
</dbReference>
<feature type="domain" description="ABC transmembrane type-1" evidence="8">
    <location>
        <begin position="78"/>
        <end position="262"/>
    </location>
</feature>
<dbReference type="InterPro" id="IPR000515">
    <property type="entry name" value="MetI-like"/>
</dbReference>
<dbReference type="STRING" id="1280514.AXFE_27530"/>
<gene>
    <name evidence="9" type="primary">cmpB1</name>
    <name evidence="9" type="ORF">AXFE_27530</name>
</gene>
<dbReference type="GO" id="GO:0005886">
    <property type="term" value="C:plasma membrane"/>
    <property type="evidence" value="ECO:0007669"/>
    <property type="project" value="UniProtKB-SubCell"/>
</dbReference>
<dbReference type="Proteomes" id="UP000032360">
    <property type="component" value="Unassembled WGS sequence"/>
</dbReference>
<feature type="transmembrane region" description="Helical" evidence="7">
    <location>
        <begin position="84"/>
        <end position="104"/>
    </location>
</feature>
<dbReference type="PANTHER" id="PTHR30151:SF0">
    <property type="entry name" value="ABC TRANSPORTER PERMEASE PROTEIN MJ0413-RELATED"/>
    <property type="match status" value="1"/>
</dbReference>
<keyword evidence="2 7" id="KW-0813">Transport</keyword>
<evidence type="ECO:0000256" key="5">
    <source>
        <dbReference type="ARBA" id="ARBA00022989"/>
    </source>
</evidence>
<dbReference type="GO" id="GO:0055085">
    <property type="term" value="P:transmembrane transport"/>
    <property type="evidence" value="ECO:0007669"/>
    <property type="project" value="InterPro"/>
</dbReference>
<comment type="subcellular location">
    <subcellularLocation>
        <location evidence="1 7">Cell membrane</location>
        <topology evidence="1 7">Multi-pass membrane protein</topology>
    </subcellularLocation>
</comment>
<dbReference type="PANTHER" id="PTHR30151">
    <property type="entry name" value="ALKANE SULFONATE ABC TRANSPORTER-RELATED, MEMBRANE SUBUNIT"/>
    <property type="match status" value="1"/>
</dbReference>
<protein>
    <submittedName>
        <fullName evidence="9">Bicarbonate transport system permease protein CmpB</fullName>
    </submittedName>
</protein>
<feature type="transmembrane region" description="Helical" evidence="7">
    <location>
        <begin position="196"/>
        <end position="218"/>
    </location>
</feature>
<dbReference type="Pfam" id="PF00528">
    <property type="entry name" value="BPD_transp_1"/>
    <property type="match status" value="1"/>
</dbReference>
<keyword evidence="4 7" id="KW-0812">Transmembrane</keyword>
<evidence type="ECO:0000256" key="6">
    <source>
        <dbReference type="ARBA" id="ARBA00023136"/>
    </source>
</evidence>
<evidence type="ECO:0000256" key="1">
    <source>
        <dbReference type="ARBA" id="ARBA00004651"/>
    </source>
</evidence>
<dbReference type="OrthoDB" id="9796361at2"/>
<keyword evidence="10" id="KW-1185">Reference proteome</keyword>
<evidence type="ECO:0000256" key="4">
    <source>
        <dbReference type="ARBA" id="ARBA00022692"/>
    </source>
</evidence>
<dbReference type="InterPro" id="IPR035906">
    <property type="entry name" value="MetI-like_sf"/>
</dbReference>
<dbReference type="EMBL" id="JXYS01000084">
    <property type="protein sequence ID" value="KJF16409.1"/>
    <property type="molecule type" value="Genomic_DNA"/>
</dbReference>
<evidence type="ECO:0000313" key="10">
    <source>
        <dbReference type="Proteomes" id="UP000032360"/>
    </source>
</evidence>
<keyword evidence="6 7" id="KW-0472">Membrane</keyword>
<evidence type="ECO:0000259" key="8">
    <source>
        <dbReference type="PROSITE" id="PS50928"/>
    </source>
</evidence>
<dbReference type="Gene3D" id="1.10.3720.10">
    <property type="entry name" value="MetI-like"/>
    <property type="match status" value="1"/>
</dbReference>
<dbReference type="CDD" id="cd06261">
    <property type="entry name" value="TM_PBP2"/>
    <property type="match status" value="1"/>
</dbReference>
<evidence type="ECO:0000256" key="7">
    <source>
        <dbReference type="RuleBase" id="RU363032"/>
    </source>
</evidence>
<accession>A0A0D8HEW4</accession>
<evidence type="ECO:0000313" key="9">
    <source>
        <dbReference type="EMBL" id="KJF16409.1"/>
    </source>
</evidence>
<dbReference type="SUPFAM" id="SSF161098">
    <property type="entry name" value="MetI-like"/>
    <property type="match status" value="1"/>
</dbReference>
<keyword evidence="5 7" id="KW-1133">Transmembrane helix</keyword>
<feature type="transmembrane region" description="Helical" evidence="7">
    <location>
        <begin position="57"/>
        <end position="78"/>
    </location>
</feature>
<keyword evidence="3" id="KW-1003">Cell membrane</keyword>
<evidence type="ECO:0000256" key="2">
    <source>
        <dbReference type="ARBA" id="ARBA00022448"/>
    </source>
</evidence>
<comment type="similarity">
    <text evidence="7">Belongs to the binding-protein-dependent transport system permease family.</text>
</comment>
<feature type="transmembrane region" description="Helical" evidence="7">
    <location>
        <begin position="239"/>
        <end position="262"/>
    </location>
</feature>
<feature type="transmembrane region" description="Helical" evidence="7">
    <location>
        <begin position="29"/>
        <end position="45"/>
    </location>
</feature>
<sequence length="277" mass="29237">MNQVRFAPDQSERPLELTRARLTPRQRRTVRQIGGILVALALWELSSATGAVNSNALVTPLATFGGIISHMTALATALVATLEAWALGISVAVVAGILIGTLVGRSQIADAATETIVRMMRPLPSLALIPIAILIAGLGVRMTAGLVSFAAFWPVFINTRVGVRQVDNTVLETAAVLGLKKLNLLYRVVLPSASPMIASGIQVAISLALVVTVSVELVGGTGGLGEFILLAQQGNEPSVMFGGIIMGGLLGWGISRLFAWIIDRFIPWRTQGIRTNA</sequence>
<evidence type="ECO:0000256" key="3">
    <source>
        <dbReference type="ARBA" id="ARBA00022475"/>
    </source>
</evidence>